<evidence type="ECO:0000256" key="2">
    <source>
        <dbReference type="ARBA" id="ARBA00022692"/>
    </source>
</evidence>
<gene>
    <name evidence="7" type="ORF">B0686_01935</name>
</gene>
<evidence type="ECO:0000256" key="4">
    <source>
        <dbReference type="ARBA" id="ARBA00023136"/>
    </source>
</evidence>
<comment type="caution">
    <text evidence="7">The sequence shown here is derived from an EMBL/GenBank/DDBJ whole genome shotgun (WGS) entry which is preliminary data.</text>
</comment>
<evidence type="ECO:0000256" key="3">
    <source>
        <dbReference type="ARBA" id="ARBA00022989"/>
    </source>
</evidence>
<protein>
    <submittedName>
        <fullName evidence="7">Uncharacterized protein</fullName>
    </submittedName>
</protein>
<dbReference type="AlphaFoldDB" id="A0A1T0C8Z0"/>
<organism evidence="7 8">
    <name type="scientific">Streptococcus mitis</name>
    <dbReference type="NCBI Taxonomy" id="28037"/>
    <lineage>
        <taxon>Bacteria</taxon>
        <taxon>Bacillati</taxon>
        <taxon>Bacillota</taxon>
        <taxon>Bacilli</taxon>
        <taxon>Lactobacillales</taxon>
        <taxon>Streptococcaceae</taxon>
        <taxon>Streptococcus</taxon>
        <taxon>Streptococcus mitis group</taxon>
    </lineage>
</organism>
<evidence type="ECO:0000256" key="6">
    <source>
        <dbReference type="SAM" id="Phobius"/>
    </source>
</evidence>
<comment type="subcellular location">
    <subcellularLocation>
        <location evidence="1">Membrane</location>
        <topology evidence="1">Multi-pass membrane protein</topology>
    </subcellularLocation>
</comment>
<sequence>MDIELFTFLRKLIETEDGLILYALGLIVIMEIVDFASGTFAAIVNPDVEYKSRIGINGLI</sequence>
<keyword evidence="3 6" id="KW-1133">Transmembrane helix</keyword>
<dbReference type="NCBIfam" id="TIGR01593">
    <property type="entry name" value="holin_tox_secr"/>
    <property type="match status" value="1"/>
</dbReference>
<dbReference type="InterPro" id="IPR006480">
    <property type="entry name" value="Phage_holin_4_1"/>
</dbReference>
<name>A0A1T0C8Z0_STRMT</name>
<keyword evidence="2 6" id="KW-0812">Transmembrane</keyword>
<evidence type="ECO:0000313" key="8">
    <source>
        <dbReference type="Proteomes" id="UP000190652"/>
    </source>
</evidence>
<evidence type="ECO:0000313" key="7">
    <source>
        <dbReference type="EMBL" id="OOS18739.1"/>
    </source>
</evidence>
<reference evidence="7 8" key="1">
    <citation type="submission" date="2017-02" db="EMBL/GenBank/DDBJ databases">
        <title>Draft genome sequence of Streptococcus mitis CCUG 63687.</title>
        <authorList>
            <person name="Salva-Serra F."/>
            <person name="Engstrom-Jakobsson H."/>
            <person name="Thorell K."/>
            <person name="Jaen-Luchoro D."/>
            <person name="Gonzales-Siles L."/>
            <person name="Karlsson R."/>
            <person name="Yazdan S."/>
            <person name="Boulund F."/>
            <person name="Johnning A."/>
            <person name="Engstrand L."/>
            <person name="Kristiansson E."/>
            <person name="Moore E."/>
        </authorList>
    </citation>
    <scope>NUCLEOTIDE SEQUENCE [LARGE SCALE GENOMIC DNA]</scope>
    <source>
        <strain evidence="7 8">CCUG 63687</strain>
    </source>
</reference>
<dbReference type="Proteomes" id="UP000190652">
    <property type="component" value="Unassembled WGS sequence"/>
</dbReference>
<dbReference type="GO" id="GO:0016020">
    <property type="term" value="C:membrane"/>
    <property type="evidence" value="ECO:0007669"/>
    <property type="project" value="UniProtKB-SubCell"/>
</dbReference>
<keyword evidence="4 6" id="KW-0472">Membrane</keyword>
<evidence type="ECO:0000256" key="1">
    <source>
        <dbReference type="ARBA" id="ARBA00004141"/>
    </source>
</evidence>
<comment type="similarity">
    <text evidence="5">Belongs to the bacteriophage holin family. Cp-1 holin subfamily.</text>
</comment>
<accession>A0A1T0C8Z0</accession>
<proteinExistence type="inferred from homology"/>
<feature type="transmembrane region" description="Helical" evidence="6">
    <location>
        <begin position="20"/>
        <end position="44"/>
    </location>
</feature>
<evidence type="ECO:0000256" key="5">
    <source>
        <dbReference type="ARBA" id="ARBA00023600"/>
    </source>
</evidence>
<dbReference type="EMBL" id="MUYO01000001">
    <property type="protein sequence ID" value="OOS18739.1"/>
    <property type="molecule type" value="Genomic_DNA"/>
</dbReference>